<sequence>MAQNKDLTGKVAIVTGSSRGIGAAIALKLASHGADVVINYHSSAEAAESVAAKARDEHGVRSLSVKADVSSQDGLARLFETAKKELGKVDIVMSNSGIEHFGSLEEVRGEEIDKIFAVNVKAQYFVAQQAHKYLEKGGRLILMSSVSAVMGTPRHAIYSASKAAVTGMVKCLAWDFGPRNITVNAVAPGGVKSDMYAVAAKEYIPGGDKMTIEEIDARISGSSPLGRVGLPEDVAGVVALLSSPEAQWLTGQTIHVSGGAHMATS</sequence>
<reference evidence="5 7" key="1">
    <citation type="submission" date="2020-04" db="EMBL/GenBank/DDBJ databases">
        <title>Genome Assembly and Annotation of Botryosphaeria dothidea sdau 11-99, a Latent Pathogen of Apple Fruit Ring Rot in China.</title>
        <authorList>
            <person name="Yu C."/>
            <person name="Diao Y."/>
            <person name="Lu Q."/>
            <person name="Zhao J."/>
            <person name="Cui S."/>
            <person name="Peng C."/>
            <person name="He B."/>
            <person name="Liu H."/>
        </authorList>
    </citation>
    <scope>NUCLEOTIDE SEQUENCE [LARGE SCALE GENOMIC DNA]</scope>
    <source>
        <strain evidence="7">sdau11-99</strain>
        <strain evidence="5">Sdau11-99</strain>
    </source>
</reference>
<protein>
    <submittedName>
        <fullName evidence="5">Short-chain dehydrogenase/reductase SDR</fullName>
    </submittedName>
</protein>
<name>A0A8H4IHU3_9PEZI</name>
<comment type="caution">
    <text evidence="5">The sequence shown here is derived from an EMBL/GenBank/DDBJ whole genome shotgun (WGS) entry which is preliminary data.</text>
</comment>
<evidence type="ECO:0000313" key="6">
    <source>
        <dbReference type="EMBL" id="KAF4305372.1"/>
    </source>
</evidence>
<dbReference type="PANTHER" id="PTHR43639:SF1">
    <property type="entry name" value="SHORT-CHAIN DEHYDROGENASE_REDUCTASE FAMILY PROTEIN"/>
    <property type="match status" value="1"/>
</dbReference>
<dbReference type="InterPro" id="IPR057326">
    <property type="entry name" value="KR_dom"/>
</dbReference>
<dbReference type="PRINTS" id="PR00080">
    <property type="entry name" value="SDRFAMILY"/>
</dbReference>
<dbReference type="InterPro" id="IPR002347">
    <property type="entry name" value="SDR_fam"/>
</dbReference>
<dbReference type="EMBL" id="WWBZ02000082">
    <property type="protein sequence ID" value="KAF4301416.1"/>
    <property type="molecule type" value="Genomic_DNA"/>
</dbReference>
<dbReference type="Proteomes" id="UP000572817">
    <property type="component" value="Unassembled WGS sequence"/>
</dbReference>
<dbReference type="OrthoDB" id="47007at2759"/>
<dbReference type="Pfam" id="PF13561">
    <property type="entry name" value="adh_short_C2"/>
    <property type="match status" value="1"/>
</dbReference>
<dbReference type="EMBL" id="WWBZ02000040">
    <property type="protein sequence ID" value="KAF4305372.1"/>
    <property type="molecule type" value="Genomic_DNA"/>
</dbReference>
<dbReference type="PROSITE" id="PS00061">
    <property type="entry name" value="ADH_SHORT"/>
    <property type="match status" value="1"/>
</dbReference>
<dbReference type="Gene3D" id="3.40.50.720">
    <property type="entry name" value="NAD(P)-binding Rossmann-like Domain"/>
    <property type="match status" value="1"/>
</dbReference>
<comment type="similarity">
    <text evidence="1">Belongs to the short-chain dehydrogenases/reductases (SDR) family.</text>
</comment>
<dbReference type="GO" id="GO:0016491">
    <property type="term" value="F:oxidoreductase activity"/>
    <property type="evidence" value="ECO:0007669"/>
    <property type="project" value="UniProtKB-KW"/>
</dbReference>
<evidence type="ECO:0000256" key="1">
    <source>
        <dbReference type="ARBA" id="ARBA00006484"/>
    </source>
</evidence>
<gene>
    <name evidence="6" type="ORF">GTA08_BOTSDO06828</name>
    <name evidence="5" type="ORF">GTA08_BOTSDO11022</name>
</gene>
<feature type="domain" description="Ketoreductase" evidence="4">
    <location>
        <begin position="10"/>
        <end position="189"/>
    </location>
</feature>
<keyword evidence="7" id="KW-1185">Reference proteome</keyword>
<dbReference type="SMART" id="SM00822">
    <property type="entry name" value="PKS_KR"/>
    <property type="match status" value="1"/>
</dbReference>
<evidence type="ECO:0000313" key="5">
    <source>
        <dbReference type="EMBL" id="KAF4301416.1"/>
    </source>
</evidence>
<organism evidence="5 7">
    <name type="scientific">Botryosphaeria dothidea</name>
    <dbReference type="NCBI Taxonomy" id="55169"/>
    <lineage>
        <taxon>Eukaryota</taxon>
        <taxon>Fungi</taxon>
        <taxon>Dikarya</taxon>
        <taxon>Ascomycota</taxon>
        <taxon>Pezizomycotina</taxon>
        <taxon>Dothideomycetes</taxon>
        <taxon>Dothideomycetes incertae sedis</taxon>
        <taxon>Botryosphaeriales</taxon>
        <taxon>Botryosphaeriaceae</taxon>
        <taxon>Botryosphaeria</taxon>
    </lineage>
</organism>
<dbReference type="InterPro" id="IPR036291">
    <property type="entry name" value="NAD(P)-bd_dom_sf"/>
</dbReference>
<evidence type="ECO:0000313" key="7">
    <source>
        <dbReference type="Proteomes" id="UP000572817"/>
    </source>
</evidence>
<dbReference type="PANTHER" id="PTHR43639">
    <property type="entry name" value="OXIDOREDUCTASE, SHORT-CHAIN DEHYDROGENASE/REDUCTASE FAMILY (AFU_ORTHOLOGUE AFUA_5G02870)"/>
    <property type="match status" value="1"/>
</dbReference>
<evidence type="ECO:0000256" key="3">
    <source>
        <dbReference type="ARBA" id="ARBA00023002"/>
    </source>
</evidence>
<dbReference type="NCBIfam" id="NF005559">
    <property type="entry name" value="PRK07231.1"/>
    <property type="match status" value="1"/>
</dbReference>
<proteinExistence type="inferred from homology"/>
<dbReference type="PRINTS" id="PR00081">
    <property type="entry name" value="GDHRDH"/>
</dbReference>
<keyword evidence="2" id="KW-0521">NADP</keyword>
<keyword evidence="3" id="KW-0560">Oxidoreductase</keyword>
<evidence type="ECO:0000256" key="2">
    <source>
        <dbReference type="ARBA" id="ARBA00022857"/>
    </source>
</evidence>
<dbReference type="SUPFAM" id="SSF51735">
    <property type="entry name" value="NAD(P)-binding Rossmann-fold domains"/>
    <property type="match status" value="1"/>
</dbReference>
<evidence type="ECO:0000259" key="4">
    <source>
        <dbReference type="SMART" id="SM00822"/>
    </source>
</evidence>
<dbReference type="InterPro" id="IPR020904">
    <property type="entry name" value="Sc_DH/Rdtase_CS"/>
</dbReference>
<dbReference type="AlphaFoldDB" id="A0A8H4IHU3"/>
<accession>A0A8H4IHU3</accession>
<dbReference type="FunFam" id="3.40.50.720:FF:000084">
    <property type="entry name" value="Short-chain dehydrogenase reductase"/>
    <property type="match status" value="1"/>
</dbReference>